<dbReference type="EMBL" id="BARU01046722">
    <property type="protein sequence ID" value="GAH92914.1"/>
    <property type="molecule type" value="Genomic_DNA"/>
</dbReference>
<proteinExistence type="predicted"/>
<comment type="caution">
    <text evidence="1">The sequence shown here is derived from an EMBL/GenBank/DDBJ whole genome shotgun (WGS) entry which is preliminary data.</text>
</comment>
<name>X1KRY7_9ZZZZ</name>
<dbReference type="AlphaFoldDB" id="X1KRY7"/>
<protein>
    <recommendedName>
        <fullName evidence="2">DsrE family protein</fullName>
    </recommendedName>
</protein>
<reference evidence="1" key="1">
    <citation type="journal article" date="2014" name="Front. Microbiol.">
        <title>High frequency of phylogenetically diverse reductive dehalogenase-homologous genes in deep subseafloor sedimentary metagenomes.</title>
        <authorList>
            <person name="Kawai M."/>
            <person name="Futagami T."/>
            <person name="Toyoda A."/>
            <person name="Takaki Y."/>
            <person name="Nishi S."/>
            <person name="Hori S."/>
            <person name="Arai W."/>
            <person name="Tsubouchi T."/>
            <person name="Morono Y."/>
            <person name="Uchiyama I."/>
            <person name="Ito T."/>
            <person name="Fujiyama A."/>
            <person name="Inagaki F."/>
            <person name="Takami H."/>
        </authorList>
    </citation>
    <scope>NUCLEOTIDE SEQUENCE</scope>
    <source>
        <strain evidence="1">Expedition CK06-06</strain>
    </source>
</reference>
<dbReference type="InterPro" id="IPR027396">
    <property type="entry name" value="DsrEFH-like"/>
</dbReference>
<dbReference type="Gene3D" id="3.40.1260.10">
    <property type="entry name" value="DsrEFH-like"/>
    <property type="match status" value="1"/>
</dbReference>
<sequence>MSEKQDSLVVVWSSGDREVALKMVFMYTFNAKSKGWWKDVRLIVWGPSAKLLSKDAQLQDYIKRMKEAGVILEACKK</sequence>
<organism evidence="1">
    <name type="scientific">marine sediment metagenome</name>
    <dbReference type="NCBI Taxonomy" id="412755"/>
    <lineage>
        <taxon>unclassified sequences</taxon>
        <taxon>metagenomes</taxon>
        <taxon>ecological metagenomes</taxon>
    </lineage>
</organism>
<feature type="non-terminal residue" evidence="1">
    <location>
        <position position="77"/>
    </location>
</feature>
<accession>X1KRY7</accession>
<evidence type="ECO:0000313" key="1">
    <source>
        <dbReference type="EMBL" id="GAH92914.1"/>
    </source>
</evidence>
<gene>
    <name evidence="1" type="ORF">S03H2_70346</name>
</gene>
<evidence type="ECO:0008006" key="2">
    <source>
        <dbReference type="Google" id="ProtNLM"/>
    </source>
</evidence>
<dbReference type="SUPFAM" id="SSF75169">
    <property type="entry name" value="DsrEFH-like"/>
    <property type="match status" value="1"/>
</dbReference>